<dbReference type="GO" id="GO:0003677">
    <property type="term" value="F:DNA binding"/>
    <property type="evidence" value="ECO:0007669"/>
    <property type="project" value="UniProtKB-KW"/>
</dbReference>
<keyword evidence="5" id="KW-0804">Transcription</keyword>
<dbReference type="SUPFAM" id="SSF88946">
    <property type="entry name" value="Sigma2 domain of RNA polymerase sigma factors"/>
    <property type="match status" value="1"/>
</dbReference>
<dbReference type="InterPro" id="IPR013324">
    <property type="entry name" value="RNA_pol_sigma_r3/r4-like"/>
</dbReference>
<dbReference type="InterPro" id="IPR036388">
    <property type="entry name" value="WH-like_DNA-bd_sf"/>
</dbReference>
<accession>A0A1G1ZW96</accession>
<reference evidence="8 9" key="1">
    <citation type="journal article" date="2016" name="Nat. Commun.">
        <title>Thousands of microbial genomes shed light on interconnected biogeochemical processes in an aquifer system.</title>
        <authorList>
            <person name="Anantharaman K."/>
            <person name="Brown C.T."/>
            <person name="Hug L.A."/>
            <person name="Sharon I."/>
            <person name="Castelle C.J."/>
            <person name="Probst A.J."/>
            <person name="Thomas B.C."/>
            <person name="Singh A."/>
            <person name="Wilkins M.J."/>
            <person name="Karaoz U."/>
            <person name="Brodie E.L."/>
            <person name="Williams K.H."/>
            <person name="Hubbard S.S."/>
            <person name="Banfield J.F."/>
        </authorList>
    </citation>
    <scope>NUCLEOTIDE SEQUENCE [LARGE SCALE GENOMIC DNA]</scope>
</reference>
<organism evidence="8 9">
    <name type="scientific">Candidatus Harrisonbacteria bacterium RIFCSPLOWO2_02_FULL_41_13b</name>
    <dbReference type="NCBI Taxonomy" id="1798409"/>
    <lineage>
        <taxon>Bacteria</taxon>
        <taxon>Candidatus Harrisoniibacteriota</taxon>
    </lineage>
</organism>
<evidence type="ECO:0000259" key="6">
    <source>
        <dbReference type="Pfam" id="PF04542"/>
    </source>
</evidence>
<keyword evidence="2" id="KW-0805">Transcription regulation</keyword>
<evidence type="ECO:0000313" key="9">
    <source>
        <dbReference type="Proteomes" id="UP000177690"/>
    </source>
</evidence>
<dbReference type="InterPro" id="IPR013325">
    <property type="entry name" value="RNA_pol_sigma_r2"/>
</dbReference>
<dbReference type="Pfam" id="PF04542">
    <property type="entry name" value="Sigma70_r2"/>
    <property type="match status" value="1"/>
</dbReference>
<dbReference type="AlphaFoldDB" id="A0A1G1ZW96"/>
<dbReference type="Gene3D" id="1.10.10.10">
    <property type="entry name" value="Winged helix-like DNA-binding domain superfamily/Winged helix DNA-binding domain"/>
    <property type="match status" value="1"/>
</dbReference>
<dbReference type="STRING" id="1798409.A3I24_02550"/>
<evidence type="ECO:0000256" key="3">
    <source>
        <dbReference type="ARBA" id="ARBA00023082"/>
    </source>
</evidence>
<keyword evidence="3" id="KW-0731">Sigma factor</keyword>
<evidence type="ECO:0000256" key="1">
    <source>
        <dbReference type="ARBA" id="ARBA00010641"/>
    </source>
</evidence>
<dbReference type="Gene3D" id="1.10.1740.10">
    <property type="match status" value="1"/>
</dbReference>
<dbReference type="GO" id="GO:0016987">
    <property type="term" value="F:sigma factor activity"/>
    <property type="evidence" value="ECO:0007669"/>
    <property type="project" value="UniProtKB-KW"/>
</dbReference>
<feature type="domain" description="RNA polymerase sigma-70 region 2" evidence="6">
    <location>
        <begin position="23"/>
        <end position="90"/>
    </location>
</feature>
<proteinExistence type="inferred from homology"/>
<evidence type="ECO:0000256" key="2">
    <source>
        <dbReference type="ARBA" id="ARBA00023015"/>
    </source>
</evidence>
<evidence type="ECO:0000313" key="8">
    <source>
        <dbReference type="EMBL" id="OGY68127.1"/>
    </source>
</evidence>
<protein>
    <recommendedName>
        <fullName evidence="10">RNA polymerase subunit sigma-24</fullName>
    </recommendedName>
</protein>
<gene>
    <name evidence="8" type="ORF">A3I24_02550</name>
</gene>
<dbReference type="CDD" id="cd06171">
    <property type="entry name" value="Sigma70_r4"/>
    <property type="match status" value="1"/>
</dbReference>
<evidence type="ECO:0000259" key="7">
    <source>
        <dbReference type="Pfam" id="PF04545"/>
    </source>
</evidence>
<comment type="similarity">
    <text evidence="1">Belongs to the sigma-70 factor family. ECF subfamily.</text>
</comment>
<comment type="caution">
    <text evidence="8">The sequence shown here is derived from an EMBL/GenBank/DDBJ whole genome shotgun (WGS) entry which is preliminary data.</text>
</comment>
<name>A0A1G1ZW96_9BACT</name>
<dbReference type="InterPro" id="IPR039425">
    <property type="entry name" value="RNA_pol_sigma-70-like"/>
</dbReference>
<dbReference type="PANTHER" id="PTHR43133:SF57">
    <property type="entry name" value="RNA POLYMERASE SIGMA-70 FACTOR"/>
    <property type="match status" value="1"/>
</dbReference>
<dbReference type="GO" id="GO:0006352">
    <property type="term" value="P:DNA-templated transcription initiation"/>
    <property type="evidence" value="ECO:0007669"/>
    <property type="project" value="InterPro"/>
</dbReference>
<dbReference type="InterPro" id="IPR014284">
    <property type="entry name" value="RNA_pol_sigma-70_dom"/>
</dbReference>
<dbReference type="NCBIfam" id="TIGR02937">
    <property type="entry name" value="sigma70-ECF"/>
    <property type="match status" value="1"/>
</dbReference>
<dbReference type="InterPro" id="IPR007627">
    <property type="entry name" value="RNA_pol_sigma70_r2"/>
</dbReference>
<evidence type="ECO:0000256" key="5">
    <source>
        <dbReference type="ARBA" id="ARBA00023163"/>
    </source>
</evidence>
<keyword evidence="4" id="KW-0238">DNA-binding</keyword>
<dbReference type="EMBL" id="MHJL01000007">
    <property type="protein sequence ID" value="OGY68127.1"/>
    <property type="molecule type" value="Genomic_DNA"/>
</dbReference>
<feature type="domain" description="RNA polymerase sigma-70 region 4" evidence="7">
    <location>
        <begin position="125"/>
        <end position="174"/>
    </location>
</feature>
<dbReference type="PANTHER" id="PTHR43133">
    <property type="entry name" value="RNA POLYMERASE ECF-TYPE SIGMA FACTO"/>
    <property type="match status" value="1"/>
</dbReference>
<dbReference type="InterPro" id="IPR007630">
    <property type="entry name" value="RNA_pol_sigma70_r4"/>
</dbReference>
<dbReference type="Pfam" id="PF04545">
    <property type="entry name" value="Sigma70_r4"/>
    <property type="match status" value="1"/>
</dbReference>
<sequence length="183" mass="21395">MLEGEDKLIKRAQKGEGDCFGDLYDHYLPPLYRYILLRVSSKQEAEDLTHEVFVSAWENLKGYRLRGFPFSSWLYNIARNKVIDYYRTRKINVDIDEVDPDLFKLASSVEKEIDFALDFKKVKTAMSKLGEEQQDVLIMRFVDDLSHREIAVAMEKTEGAVRLVQHRALQSLREILEHGRPNN</sequence>
<evidence type="ECO:0000256" key="4">
    <source>
        <dbReference type="ARBA" id="ARBA00023125"/>
    </source>
</evidence>
<dbReference type="Proteomes" id="UP000177690">
    <property type="component" value="Unassembled WGS sequence"/>
</dbReference>
<dbReference type="SUPFAM" id="SSF88659">
    <property type="entry name" value="Sigma3 and sigma4 domains of RNA polymerase sigma factors"/>
    <property type="match status" value="1"/>
</dbReference>
<evidence type="ECO:0008006" key="10">
    <source>
        <dbReference type="Google" id="ProtNLM"/>
    </source>
</evidence>